<name>A0A1I2Q2G1_9BACT</name>
<accession>A0A1I2Q2G1</accession>
<organism evidence="1 2">
    <name type="scientific">Algoriphagus hitonicola</name>
    <dbReference type="NCBI Taxonomy" id="435880"/>
    <lineage>
        <taxon>Bacteria</taxon>
        <taxon>Pseudomonadati</taxon>
        <taxon>Bacteroidota</taxon>
        <taxon>Cytophagia</taxon>
        <taxon>Cytophagales</taxon>
        <taxon>Cyclobacteriaceae</taxon>
        <taxon>Algoriphagus</taxon>
    </lineage>
</organism>
<dbReference type="EMBL" id="FOPC01000002">
    <property type="protein sequence ID" value="SFG22552.1"/>
    <property type="molecule type" value="Genomic_DNA"/>
</dbReference>
<dbReference type="PROSITE" id="PS51257">
    <property type="entry name" value="PROKAR_LIPOPROTEIN"/>
    <property type="match status" value="1"/>
</dbReference>
<evidence type="ECO:0000313" key="1">
    <source>
        <dbReference type="EMBL" id="SFG22552.1"/>
    </source>
</evidence>
<keyword evidence="2" id="KW-1185">Reference proteome</keyword>
<dbReference type="Proteomes" id="UP000199642">
    <property type="component" value="Unassembled WGS sequence"/>
</dbReference>
<proteinExistence type="predicted"/>
<protein>
    <submittedName>
        <fullName evidence="1">Uncharacterized protein</fullName>
    </submittedName>
</protein>
<evidence type="ECO:0000313" key="2">
    <source>
        <dbReference type="Proteomes" id="UP000199642"/>
    </source>
</evidence>
<reference evidence="2" key="1">
    <citation type="submission" date="2016-10" db="EMBL/GenBank/DDBJ databases">
        <authorList>
            <person name="Varghese N."/>
            <person name="Submissions S."/>
        </authorList>
    </citation>
    <scope>NUCLEOTIDE SEQUENCE [LARGE SCALE GENOMIC DNA]</scope>
    <source>
        <strain evidence="2">DSM 19315</strain>
    </source>
</reference>
<sequence length="65" mass="7172">MKVLGILCLFALTMFMGCNDKKEAVKETTIEVKVEKEADTEIKIGPDGGSVKTKKVEVEVKNDNQ</sequence>
<dbReference type="STRING" id="435880.SAMN04487988_10284"/>
<dbReference type="AlphaFoldDB" id="A0A1I2Q2G1"/>
<gene>
    <name evidence="1" type="ORF">SAMN04487988_10284</name>
</gene>
<dbReference type="RefSeq" id="WP_143189465.1">
    <property type="nucleotide sequence ID" value="NZ_FOPC01000002.1"/>
</dbReference>